<organism evidence="5">
    <name type="scientific">marine metagenome</name>
    <dbReference type="NCBI Taxonomy" id="408172"/>
    <lineage>
        <taxon>unclassified sequences</taxon>
        <taxon>metagenomes</taxon>
        <taxon>ecological metagenomes</taxon>
    </lineage>
</organism>
<dbReference type="EMBL" id="UINC01069762">
    <property type="protein sequence ID" value="SVC03388.1"/>
    <property type="molecule type" value="Genomic_DNA"/>
</dbReference>
<dbReference type="Pfam" id="PF00291">
    <property type="entry name" value="PALP"/>
    <property type="match status" value="1"/>
</dbReference>
<comment type="cofactor">
    <cofactor evidence="1">
        <name>pyridoxal 5'-phosphate</name>
        <dbReference type="ChEBI" id="CHEBI:597326"/>
    </cofactor>
</comment>
<sequence length="309" mass="32883">MNDIFARLDKWPRTLLVQEPTPLLRAPNLAAILGRAPVDIFVKMDAESGFGLGGNKARKLEFELSPPRLEGVTCVVTCGSNQSNHARLTAAAAARLGLRCVLVVNGQSSPPHTGNAYLHRLFGAEIRTVQTKDQRQPTMEEVAAEVETEGGKAIVIPLGASTPLGSLGYVRAAAEISGQWGDHPHDGVTWIFVSASSCGTYAGLALGFALLDNPNVKLVGVSPDVDEREILEETARLTRGAADLLGVEVSPRPDLLIPTNAYVGSGYGFPTPESEEAVTLLARNEGILLDPVYTAKTAAAMLDWCSCDR</sequence>
<gene>
    <name evidence="5" type="ORF">METZ01_LOCUS256242</name>
</gene>
<evidence type="ECO:0000313" key="5">
    <source>
        <dbReference type="EMBL" id="SVC03388.1"/>
    </source>
</evidence>
<dbReference type="Gene3D" id="3.40.50.1100">
    <property type="match status" value="2"/>
</dbReference>
<evidence type="ECO:0000256" key="2">
    <source>
        <dbReference type="ARBA" id="ARBA00008639"/>
    </source>
</evidence>
<evidence type="ECO:0000259" key="4">
    <source>
        <dbReference type="Pfam" id="PF00291"/>
    </source>
</evidence>
<dbReference type="GO" id="GO:0019148">
    <property type="term" value="F:D-cysteine desulfhydrase activity"/>
    <property type="evidence" value="ECO:0007669"/>
    <property type="project" value="TreeGrafter"/>
</dbReference>
<dbReference type="SUPFAM" id="SSF53686">
    <property type="entry name" value="Tryptophan synthase beta subunit-like PLP-dependent enzymes"/>
    <property type="match status" value="1"/>
</dbReference>
<comment type="similarity">
    <text evidence="2">Belongs to the ACC deaminase/D-cysteine desulfhydrase family.</text>
</comment>
<accession>A0A382IUZ6</accession>
<dbReference type="AlphaFoldDB" id="A0A382IUZ6"/>
<protein>
    <recommendedName>
        <fullName evidence="4">Tryptophan synthase beta chain-like PALP domain-containing protein</fullName>
    </recommendedName>
</protein>
<dbReference type="PANTHER" id="PTHR43780:SF2">
    <property type="entry name" value="1-AMINOCYCLOPROPANE-1-CARBOXYLATE DEAMINASE-RELATED"/>
    <property type="match status" value="1"/>
</dbReference>
<feature type="non-terminal residue" evidence="5">
    <location>
        <position position="309"/>
    </location>
</feature>
<dbReference type="InterPro" id="IPR001926">
    <property type="entry name" value="TrpB-like_PALP"/>
</dbReference>
<dbReference type="InterPro" id="IPR027278">
    <property type="entry name" value="ACCD_DCysDesulf"/>
</dbReference>
<dbReference type="PANTHER" id="PTHR43780">
    <property type="entry name" value="1-AMINOCYCLOPROPANE-1-CARBOXYLATE DEAMINASE-RELATED"/>
    <property type="match status" value="1"/>
</dbReference>
<evidence type="ECO:0000256" key="1">
    <source>
        <dbReference type="ARBA" id="ARBA00001933"/>
    </source>
</evidence>
<name>A0A382IUZ6_9ZZZZ</name>
<feature type="domain" description="Tryptophan synthase beta chain-like PALP" evidence="4">
    <location>
        <begin position="17"/>
        <end position="303"/>
    </location>
</feature>
<dbReference type="InterPro" id="IPR036052">
    <property type="entry name" value="TrpB-like_PALP_sf"/>
</dbReference>
<evidence type="ECO:0000256" key="3">
    <source>
        <dbReference type="ARBA" id="ARBA00022898"/>
    </source>
</evidence>
<reference evidence="5" key="1">
    <citation type="submission" date="2018-05" db="EMBL/GenBank/DDBJ databases">
        <authorList>
            <person name="Lanie J.A."/>
            <person name="Ng W.-L."/>
            <person name="Kazmierczak K.M."/>
            <person name="Andrzejewski T.M."/>
            <person name="Davidsen T.M."/>
            <person name="Wayne K.J."/>
            <person name="Tettelin H."/>
            <person name="Glass J.I."/>
            <person name="Rusch D."/>
            <person name="Podicherti R."/>
            <person name="Tsui H.-C.T."/>
            <person name="Winkler M.E."/>
        </authorList>
    </citation>
    <scope>NUCLEOTIDE SEQUENCE</scope>
</reference>
<dbReference type="PIRSF" id="PIRSF006278">
    <property type="entry name" value="ACCD_DCysDesulf"/>
    <property type="match status" value="1"/>
</dbReference>
<proteinExistence type="inferred from homology"/>
<keyword evidence="3" id="KW-0663">Pyridoxal phosphate</keyword>